<evidence type="ECO:0000313" key="2">
    <source>
        <dbReference type="EMBL" id="EMS34262.1"/>
    </source>
</evidence>
<keyword evidence="3" id="KW-1185">Reference proteome</keyword>
<sequence length="271" mass="30514">MRPSSSKKSRNIPKLTYFHPMPNPPHIALFIPCYVDQFYPQVGIASLELLEKLGCQVSYPMAQTCCGQPMANAGYERDTVETGRHFLRTFAGYDYIVAPSGSCVLHVKEHMPRIPGMESEQEQMHGRVFELTEFLTDILKIQQPEGEYPHRVGFHASCHGLRGLRLGTSSERHDAPFNKAKYLLQNIRGLEWVELGRKDECCGFGGTFAVTEEALSIQMGQDRLADHINQGVEIITGGDMSCLMHLEGIARRSQQPVQFKHIAQILNEAIR</sequence>
<protein>
    <submittedName>
        <fullName evidence="2">L-lactate dehydrogenase</fullName>
    </submittedName>
</protein>
<dbReference type="EMBL" id="AMZY02000007">
    <property type="protein sequence ID" value="EMS34262.1"/>
    <property type="molecule type" value="Genomic_DNA"/>
</dbReference>
<dbReference type="GO" id="GO:0005829">
    <property type="term" value="C:cytosol"/>
    <property type="evidence" value="ECO:0007669"/>
    <property type="project" value="TreeGrafter"/>
</dbReference>
<feature type="domain" description="Cysteine-rich" evidence="1">
    <location>
        <begin position="152"/>
        <end position="246"/>
    </location>
</feature>
<dbReference type="AlphaFoldDB" id="M7Y0K0"/>
<comment type="caution">
    <text evidence="2">The sequence shown here is derived from an EMBL/GenBank/DDBJ whole genome shotgun (WGS) entry which is preliminary data.</text>
</comment>
<dbReference type="GO" id="GO:0016491">
    <property type="term" value="F:oxidoreductase activity"/>
    <property type="evidence" value="ECO:0007669"/>
    <property type="project" value="UniProtKB-ARBA"/>
</dbReference>
<gene>
    <name evidence="2" type="ORF">C943_04080</name>
</gene>
<dbReference type="Pfam" id="PF02754">
    <property type="entry name" value="CCG"/>
    <property type="match status" value="2"/>
</dbReference>
<evidence type="ECO:0000259" key="1">
    <source>
        <dbReference type="Pfam" id="PF02754"/>
    </source>
</evidence>
<dbReference type="eggNOG" id="COG0247">
    <property type="taxonomic scope" value="Bacteria"/>
</dbReference>
<dbReference type="InterPro" id="IPR004017">
    <property type="entry name" value="Cys_rich_dom"/>
</dbReference>
<dbReference type="FunCoup" id="M7Y0K0">
    <property type="interactions" value="50"/>
</dbReference>
<reference evidence="2" key="1">
    <citation type="submission" date="2013-01" db="EMBL/GenBank/DDBJ databases">
        <title>Genome assembly of Mariniradius saccharolyticus AK6.</title>
        <authorList>
            <person name="Vaidya B."/>
            <person name="Khatri I."/>
            <person name="Tanuku N.R.S."/>
            <person name="Subramanian S."/>
            <person name="Pinnaka A."/>
        </authorList>
    </citation>
    <scope>NUCLEOTIDE SEQUENCE [LARGE SCALE GENOMIC DNA]</scope>
    <source>
        <strain evidence="2">AK6</strain>
    </source>
</reference>
<dbReference type="PANTHER" id="PTHR30296:SF0">
    <property type="entry name" value="LACTATE UTILIZATION PROTEIN A"/>
    <property type="match status" value="1"/>
</dbReference>
<dbReference type="STRING" id="1239962.C943_04080"/>
<dbReference type="PANTHER" id="PTHR30296">
    <property type="entry name" value="UNCHARACTERIZED PROTEIN YKGE"/>
    <property type="match status" value="1"/>
</dbReference>
<dbReference type="InParanoid" id="M7Y0K0"/>
<organism evidence="2 3">
    <name type="scientific">Mariniradius saccharolyticus AK6</name>
    <dbReference type="NCBI Taxonomy" id="1239962"/>
    <lineage>
        <taxon>Bacteria</taxon>
        <taxon>Pseudomonadati</taxon>
        <taxon>Bacteroidota</taxon>
        <taxon>Cytophagia</taxon>
        <taxon>Cytophagales</taxon>
        <taxon>Cyclobacteriaceae</taxon>
        <taxon>Mariniradius</taxon>
    </lineage>
</organism>
<proteinExistence type="predicted"/>
<evidence type="ECO:0000313" key="3">
    <source>
        <dbReference type="Proteomes" id="UP000010953"/>
    </source>
</evidence>
<accession>M7Y0K0</accession>
<dbReference type="Proteomes" id="UP000010953">
    <property type="component" value="Unassembled WGS sequence"/>
</dbReference>
<feature type="domain" description="Cysteine-rich" evidence="1">
    <location>
        <begin position="27"/>
        <end position="107"/>
    </location>
</feature>
<name>M7Y0K0_9BACT</name>